<gene>
    <name evidence="1" type="ORF">HY912_00850</name>
</gene>
<accession>A0A9D6UX26</accession>
<evidence type="ECO:0000313" key="1">
    <source>
        <dbReference type="EMBL" id="MBI5248015.1"/>
    </source>
</evidence>
<proteinExistence type="predicted"/>
<dbReference type="EMBL" id="JACRDE010000028">
    <property type="protein sequence ID" value="MBI5248015.1"/>
    <property type="molecule type" value="Genomic_DNA"/>
</dbReference>
<dbReference type="GO" id="GO:0043565">
    <property type="term" value="F:sequence-specific DNA binding"/>
    <property type="evidence" value="ECO:0007669"/>
    <property type="project" value="InterPro"/>
</dbReference>
<feature type="non-terminal residue" evidence="1">
    <location>
        <position position="1"/>
    </location>
</feature>
<dbReference type="Proteomes" id="UP000807825">
    <property type="component" value="Unassembled WGS sequence"/>
</dbReference>
<name>A0A9D6UX26_9BACT</name>
<dbReference type="SUPFAM" id="SSF48295">
    <property type="entry name" value="TrpR-like"/>
    <property type="match status" value="1"/>
</dbReference>
<evidence type="ECO:0008006" key="3">
    <source>
        <dbReference type="Google" id="ProtNLM"/>
    </source>
</evidence>
<protein>
    <recommendedName>
        <fullName evidence="3">Chromosomal replication initiator DnaA C-terminal domain-containing protein</fullName>
    </recommendedName>
</protein>
<reference evidence="1" key="1">
    <citation type="submission" date="2020-07" db="EMBL/GenBank/DDBJ databases">
        <title>Huge and variable diversity of episymbiotic CPR bacteria and DPANN archaea in groundwater ecosystems.</title>
        <authorList>
            <person name="He C.Y."/>
            <person name="Keren R."/>
            <person name="Whittaker M."/>
            <person name="Farag I.F."/>
            <person name="Doudna J."/>
            <person name="Cate J.H.D."/>
            <person name="Banfield J.F."/>
        </authorList>
    </citation>
    <scope>NUCLEOTIDE SEQUENCE</scope>
    <source>
        <strain evidence="1">NC_groundwater_1664_Pr3_B-0.1um_52_9</strain>
    </source>
</reference>
<dbReference type="InterPro" id="IPR010921">
    <property type="entry name" value="Trp_repressor/repl_initiator"/>
</dbReference>
<organism evidence="1 2">
    <name type="scientific">Desulfomonile tiedjei</name>
    <dbReference type="NCBI Taxonomy" id="2358"/>
    <lineage>
        <taxon>Bacteria</taxon>
        <taxon>Pseudomonadati</taxon>
        <taxon>Thermodesulfobacteriota</taxon>
        <taxon>Desulfomonilia</taxon>
        <taxon>Desulfomonilales</taxon>
        <taxon>Desulfomonilaceae</taxon>
        <taxon>Desulfomonile</taxon>
    </lineage>
</organism>
<dbReference type="Gene3D" id="1.10.1750.10">
    <property type="match status" value="1"/>
</dbReference>
<comment type="caution">
    <text evidence="1">The sequence shown here is derived from an EMBL/GenBank/DDBJ whole genome shotgun (WGS) entry which is preliminary data.</text>
</comment>
<dbReference type="AlphaFoldDB" id="A0A9D6UX26"/>
<evidence type="ECO:0000313" key="2">
    <source>
        <dbReference type="Proteomes" id="UP000807825"/>
    </source>
</evidence>
<sequence>PLRAGIVERLADYPWSSYPYYAYKKKPPLWLKTEPILGQFSGQNRYQSYRIEVQQYSNEVKSIREEVKHGLIYGGQEFIDQIKKDYLGDKRDVELPQRNRLLRAFDPEPILKAAAKSLGFSLENARNVKRIGSGEKDKRDLLVYWLWQTGRLSNNAIGAFFGLTYSAISRCAKVIRDRIAVDREMRGQYEKLKSQIKV</sequence>